<organism evidence="1 2">
    <name type="scientific">Ferrovibrio xuzhouensis</name>
    <dbReference type="NCBI Taxonomy" id="1576914"/>
    <lineage>
        <taxon>Bacteria</taxon>
        <taxon>Pseudomonadati</taxon>
        <taxon>Pseudomonadota</taxon>
        <taxon>Alphaproteobacteria</taxon>
        <taxon>Rhodospirillales</taxon>
        <taxon>Rhodospirillaceae</taxon>
        <taxon>Ferrovibrio</taxon>
    </lineage>
</organism>
<evidence type="ECO:0000313" key="2">
    <source>
        <dbReference type="Proteomes" id="UP001595711"/>
    </source>
</evidence>
<keyword evidence="2" id="KW-1185">Reference proteome</keyword>
<dbReference type="RefSeq" id="WP_379728831.1">
    <property type="nucleotide sequence ID" value="NZ_JBHRYJ010000004.1"/>
</dbReference>
<gene>
    <name evidence="1" type="ORF">ACFOOQ_17180</name>
</gene>
<comment type="caution">
    <text evidence="1">The sequence shown here is derived from an EMBL/GenBank/DDBJ whole genome shotgun (WGS) entry which is preliminary data.</text>
</comment>
<reference evidence="2" key="1">
    <citation type="journal article" date="2019" name="Int. J. Syst. Evol. Microbiol.">
        <title>The Global Catalogue of Microorganisms (GCM) 10K type strain sequencing project: providing services to taxonomists for standard genome sequencing and annotation.</title>
        <authorList>
            <consortium name="The Broad Institute Genomics Platform"/>
            <consortium name="The Broad Institute Genome Sequencing Center for Infectious Disease"/>
            <person name="Wu L."/>
            <person name="Ma J."/>
        </authorList>
    </citation>
    <scope>NUCLEOTIDE SEQUENCE [LARGE SCALE GENOMIC DNA]</scope>
    <source>
        <strain evidence="2">KCTC 42182</strain>
    </source>
</reference>
<protein>
    <submittedName>
        <fullName evidence="1">Uncharacterized protein</fullName>
    </submittedName>
</protein>
<evidence type="ECO:0000313" key="1">
    <source>
        <dbReference type="EMBL" id="MFC3677292.1"/>
    </source>
</evidence>
<name>A0ABV7VKF8_9PROT</name>
<dbReference type="EMBL" id="JBHRYJ010000004">
    <property type="protein sequence ID" value="MFC3677292.1"/>
    <property type="molecule type" value="Genomic_DNA"/>
</dbReference>
<proteinExistence type="predicted"/>
<sequence length="123" mass="14154">MMNLMEATLYGILIWSPPASFGCRITDDPKVALCSNDKVIREFADGTLEYDSKYTVKKDRRRNLTFSTGITAHFDSFGWLQFSNGYALRRMEGNTFKVALPDKTTDLTCRYTVTDRQTRCTRE</sequence>
<dbReference type="Proteomes" id="UP001595711">
    <property type="component" value="Unassembled WGS sequence"/>
</dbReference>
<accession>A0ABV7VKF8</accession>